<dbReference type="STRING" id="867902.Ornrh_0571"/>
<sequence length="136" mass="15317">MRKVILVLMAIFAFTACLSNDDDSKVVESFRNAYATELSVSPIGKINRNINISFKVSYHPGCEEYYHTNTEMKDGVFYILPVVKNNGKKCDGNTSTITQNIGWSQNRVGNYLIKIPKGVNKAGEIQYLTKEIELTE</sequence>
<accession>I3ZYI8</accession>
<dbReference type="GeneID" id="71569498"/>
<dbReference type="RefSeq" id="WP_014790393.1">
    <property type="nucleotide sequence ID" value="NC_018016.1"/>
</dbReference>
<name>I3ZYI8_ORNRL</name>
<evidence type="ECO:0000256" key="1">
    <source>
        <dbReference type="SAM" id="SignalP"/>
    </source>
</evidence>
<evidence type="ECO:0000313" key="3">
    <source>
        <dbReference type="Proteomes" id="UP000006051"/>
    </source>
</evidence>
<proteinExistence type="predicted"/>
<reference evidence="2 3" key="1">
    <citation type="submission" date="2012-06" db="EMBL/GenBank/DDBJ databases">
        <title>The complete genome of Ornithobacterium rhinotracheale DSM 15997.</title>
        <authorList>
            <consortium name="US DOE Joint Genome Institute (JGI-PGF)"/>
            <person name="Lucas S."/>
            <person name="Copeland A."/>
            <person name="Lapidus A."/>
            <person name="Goodwin L."/>
            <person name="Pitluck S."/>
            <person name="Peters L."/>
            <person name="Mikhailova N."/>
            <person name="Teshima H."/>
            <person name="Kyrpides N."/>
            <person name="Mavromatis K."/>
            <person name="Pagani I."/>
            <person name="Ivanova N."/>
            <person name="Ovchinnikova G."/>
            <person name="Zeytun A."/>
            <person name="Detter J.C."/>
            <person name="Han C."/>
            <person name="Land M."/>
            <person name="Hauser L."/>
            <person name="Markowitz V."/>
            <person name="Cheng J.-F."/>
            <person name="Hugenholtz P."/>
            <person name="Woyke T."/>
            <person name="Wu D."/>
            <person name="Lang E."/>
            <person name="Kopitz M."/>
            <person name="Brambilla E."/>
            <person name="Klenk H.-P."/>
            <person name="Eisen J.A."/>
        </authorList>
    </citation>
    <scope>NUCLEOTIDE SEQUENCE [LARGE SCALE GENOMIC DNA]</scope>
    <source>
        <strain evidence="3">ATCC 51463 / DSM 15997 / CCUG 23171 / LMG 9086</strain>
    </source>
</reference>
<evidence type="ECO:0008006" key="4">
    <source>
        <dbReference type="Google" id="ProtNLM"/>
    </source>
</evidence>
<dbReference type="EMBL" id="CP003283">
    <property type="protein sequence ID" value="AFL96772.1"/>
    <property type="molecule type" value="Genomic_DNA"/>
</dbReference>
<dbReference type="HOGENOM" id="CLU_1873342_0_0_10"/>
<keyword evidence="1" id="KW-0732">Signal</keyword>
<protein>
    <recommendedName>
        <fullName evidence="4">Lipoprotein</fullName>
    </recommendedName>
</protein>
<gene>
    <name evidence="2" type="ordered locus">Ornrh_0571</name>
</gene>
<keyword evidence="3" id="KW-1185">Reference proteome</keyword>
<dbReference type="Proteomes" id="UP000006051">
    <property type="component" value="Chromosome"/>
</dbReference>
<dbReference type="AlphaFoldDB" id="I3ZYI8"/>
<organism evidence="2 3">
    <name type="scientific">Ornithobacterium rhinotracheale (strain ATCC 51463 / DSM 15997 / CCUG 23171 / CIP 104009 / LMG 9086)</name>
    <dbReference type="NCBI Taxonomy" id="867902"/>
    <lineage>
        <taxon>Bacteria</taxon>
        <taxon>Pseudomonadati</taxon>
        <taxon>Bacteroidota</taxon>
        <taxon>Flavobacteriia</taxon>
        <taxon>Flavobacteriales</taxon>
        <taxon>Weeksellaceae</taxon>
        <taxon>Ornithobacterium</taxon>
    </lineage>
</organism>
<dbReference type="GeneID" id="97257306"/>
<dbReference type="PROSITE" id="PS51257">
    <property type="entry name" value="PROKAR_LIPOPROTEIN"/>
    <property type="match status" value="1"/>
</dbReference>
<evidence type="ECO:0000313" key="2">
    <source>
        <dbReference type="EMBL" id="AFL96772.1"/>
    </source>
</evidence>
<dbReference type="KEGG" id="orh:Ornrh_0571"/>
<feature type="chain" id="PRO_5003684560" description="Lipoprotein" evidence="1">
    <location>
        <begin position="20"/>
        <end position="136"/>
    </location>
</feature>
<feature type="signal peptide" evidence="1">
    <location>
        <begin position="1"/>
        <end position="19"/>
    </location>
</feature>